<evidence type="ECO:0000313" key="2">
    <source>
        <dbReference type="EMBL" id="QJA72497.1"/>
    </source>
</evidence>
<accession>A0A6M3IX13</accession>
<name>A0A6M3IX13_9ZZZZ</name>
<proteinExistence type="predicted"/>
<evidence type="ECO:0000313" key="1">
    <source>
        <dbReference type="EMBL" id="QJA62199.1"/>
    </source>
</evidence>
<dbReference type="EMBL" id="MT141956">
    <property type="protein sequence ID" value="QJA72497.1"/>
    <property type="molecule type" value="Genomic_DNA"/>
</dbReference>
<gene>
    <name evidence="2" type="ORF">MM415A02743_0003</name>
    <name evidence="1" type="ORF">MM415B00814_0018</name>
</gene>
<organism evidence="1">
    <name type="scientific">viral metagenome</name>
    <dbReference type="NCBI Taxonomy" id="1070528"/>
    <lineage>
        <taxon>unclassified sequences</taxon>
        <taxon>metagenomes</taxon>
        <taxon>organismal metagenomes</taxon>
    </lineage>
</organism>
<dbReference type="AlphaFoldDB" id="A0A6M3IX13"/>
<dbReference type="EMBL" id="MT141464">
    <property type="protein sequence ID" value="QJA62199.1"/>
    <property type="molecule type" value="Genomic_DNA"/>
</dbReference>
<reference evidence="1" key="1">
    <citation type="submission" date="2020-03" db="EMBL/GenBank/DDBJ databases">
        <title>The deep terrestrial virosphere.</title>
        <authorList>
            <person name="Holmfeldt K."/>
            <person name="Nilsson E."/>
            <person name="Simone D."/>
            <person name="Lopez-Fernandez M."/>
            <person name="Wu X."/>
            <person name="de Brujin I."/>
            <person name="Lundin D."/>
            <person name="Andersson A."/>
            <person name="Bertilsson S."/>
            <person name="Dopson M."/>
        </authorList>
    </citation>
    <scope>NUCLEOTIDE SEQUENCE</scope>
    <source>
        <strain evidence="2">MM415A02743</strain>
        <strain evidence="1">MM415B00814</strain>
    </source>
</reference>
<sequence>MSILTDSQIKQLKATRKVIWLNLLADNNLDLDFYHWWTEDQKILERTLWEQADAEYEERKIELEAIK</sequence>
<protein>
    <submittedName>
        <fullName evidence="1">Uncharacterized protein</fullName>
    </submittedName>
</protein>